<dbReference type="RefSeq" id="XP_062634109.1">
    <property type="nucleotide sequence ID" value="XM_062784667.1"/>
</dbReference>
<comment type="caution">
    <text evidence="2">The sequence shown here is derived from an EMBL/GenBank/DDBJ whole genome shotgun (WGS) entry which is preliminary data.</text>
</comment>
<organism evidence="2 3">
    <name type="scientific">Dichotomopilus funicola</name>
    <dbReference type="NCBI Taxonomy" id="1934379"/>
    <lineage>
        <taxon>Eukaryota</taxon>
        <taxon>Fungi</taxon>
        <taxon>Dikarya</taxon>
        <taxon>Ascomycota</taxon>
        <taxon>Pezizomycotina</taxon>
        <taxon>Sordariomycetes</taxon>
        <taxon>Sordariomycetidae</taxon>
        <taxon>Sordariales</taxon>
        <taxon>Chaetomiaceae</taxon>
        <taxon>Dichotomopilus</taxon>
    </lineage>
</organism>
<dbReference type="EMBL" id="MU853624">
    <property type="protein sequence ID" value="KAK4140738.1"/>
    <property type="molecule type" value="Genomic_DNA"/>
</dbReference>
<gene>
    <name evidence="2" type="ORF">C8A04DRAFT_39651</name>
</gene>
<evidence type="ECO:0000313" key="3">
    <source>
        <dbReference type="Proteomes" id="UP001302676"/>
    </source>
</evidence>
<dbReference type="AlphaFoldDB" id="A0AAN6ZK27"/>
<feature type="region of interest" description="Disordered" evidence="1">
    <location>
        <begin position="425"/>
        <end position="562"/>
    </location>
</feature>
<dbReference type="GeneID" id="87821280"/>
<feature type="compositionally biased region" description="Gly residues" evidence="1">
    <location>
        <begin position="446"/>
        <end position="482"/>
    </location>
</feature>
<dbReference type="PANTHER" id="PTHR36847:SF1">
    <property type="entry name" value="AMIDOLIGASE ENZYME"/>
    <property type="match status" value="1"/>
</dbReference>
<dbReference type="InterPro" id="IPR022025">
    <property type="entry name" value="Amidoligase_2"/>
</dbReference>
<evidence type="ECO:0000256" key="1">
    <source>
        <dbReference type="SAM" id="MobiDB-lite"/>
    </source>
</evidence>
<feature type="compositionally biased region" description="Low complexity" evidence="1">
    <location>
        <begin position="516"/>
        <end position="550"/>
    </location>
</feature>
<accession>A0AAN6ZK27</accession>
<feature type="region of interest" description="Disordered" evidence="1">
    <location>
        <begin position="1"/>
        <end position="63"/>
    </location>
</feature>
<feature type="compositionally biased region" description="Polar residues" evidence="1">
    <location>
        <begin position="425"/>
        <end position="443"/>
    </location>
</feature>
<dbReference type="PANTHER" id="PTHR36847">
    <property type="entry name" value="AMIDOLIGASE ENZYME"/>
    <property type="match status" value="1"/>
</dbReference>
<dbReference type="Pfam" id="PF12224">
    <property type="entry name" value="Amidoligase_2"/>
    <property type="match status" value="1"/>
</dbReference>
<reference evidence="2" key="1">
    <citation type="journal article" date="2023" name="Mol. Phylogenet. Evol.">
        <title>Genome-scale phylogeny and comparative genomics of the fungal order Sordariales.</title>
        <authorList>
            <person name="Hensen N."/>
            <person name="Bonometti L."/>
            <person name="Westerberg I."/>
            <person name="Brannstrom I.O."/>
            <person name="Guillou S."/>
            <person name="Cros-Aarteil S."/>
            <person name="Calhoun S."/>
            <person name="Haridas S."/>
            <person name="Kuo A."/>
            <person name="Mondo S."/>
            <person name="Pangilinan J."/>
            <person name="Riley R."/>
            <person name="LaButti K."/>
            <person name="Andreopoulos B."/>
            <person name="Lipzen A."/>
            <person name="Chen C."/>
            <person name="Yan M."/>
            <person name="Daum C."/>
            <person name="Ng V."/>
            <person name="Clum A."/>
            <person name="Steindorff A."/>
            <person name="Ohm R.A."/>
            <person name="Martin F."/>
            <person name="Silar P."/>
            <person name="Natvig D.O."/>
            <person name="Lalanne C."/>
            <person name="Gautier V."/>
            <person name="Ament-Velasquez S.L."/>
            <person name="Kruys A."/>
            <person name="Hutchinson M.I."/>
            <person name="Powell A.J."/>
            <person name="Barry K."/>
            <person name="Miller A.N."/>
            <person name="Grigoriev I.V."/>
            <person name="Debuchy R."/>
            <person name="Gladieux P."/>
            <person name="Hiltunen Thoren M."/>
            <person name="Johannesson H."/>
        </authorList>
    </citation>
    <scope>NUCLEOTIDE SEQUENCE</scope>
    <source>
        <strain evidence="2">CBS 141.50</strain>
    </source>
</reference>
<evidence type="ECO:0000313" key="2">
    <source>
        <dbReference type="EMBL" id="KAK4140738.1"/>
    </source>
</evidence>
<name>A0AAN6ZK27_9PEZI</name>
<feature type="compositionally biased region" description="Low complexity" evidence="1">
    <location>
        <begin position="483"/>
        <end position="507"/>
    </location>
</feature>
<reference evidence="2" key="2">
    <citation type="submission" date="2023-05" db="EMBL/GenBank/DDBJ databases">
        <authorList>
            <consortium name="Lawrence Berkeley National Laboratory"/>
            <person name="Steindorff A."/>
            <person name="Hensen N."/>
            <person name="Bonometti L."/>
            <person name="Westerberg I."/>
            <person name="Brannstrom I.O."/>
            <person name="Guillou S."/>
            <person name="Cros-Aarteil S."/>
            <person name="Calhoun S."/>
            <person name="Haridas S."/>
            <person name="Kuo A."/>
            <person name="Mondo S."/>
            <person name="Pangilinan J."/>
            <person name="Riley R."/>
            <person name="Labutti K."/>
            <person name="Andreopoulos B."/>
            <person name="Lipzen A."/>
            <person name="Chen C."/>
            <person name="Yanf M."/>
            <person name="Daum C."/>
            <person name="Ng V."/>
            <person name="Clum A."/>
            <person name="Ohm R."/>
            <person name="Martin F."/>
            <person name="Silar P."/>
            <person name="Natvig D."/>
            <person name="Lalanne C."/>
            <person name="Gautier V."/>
            <person name="Ament-Velasquez S.L."/>
            <person name="Kruys A."/>
            <person name="Hutchinson M.I."/>
            <person name="Powell A.J."/>
            <person name="Barry K."/>
            <person name="Miller A.N."/>
            <person name="Grigoriev I.V."/>
            <person name="Debuchy R."/>
            <person name="Gladieux P."/>
            <person name="Thoren M.H."/>
            <person name="Johannesson H."/>
        </authorList>
    </citation>
    <scope>NUCLEOTIDE SEQUENCE</scope>
    <source>
        <strain evidence="2">CBS 141.50</strain>
    </source>
</reference>
<feature type="compositionally biased region" description="Low complexity" evidence="1">
    <location>
        <begin position="7"/>
        <end position="63"/>
    </location>
</feature>
<protein>
    <recommendedName>
        <fullName evidence="4">Amidoligase enzyme</fullName>
    </recommendedName>
</protein>
<sequence length="562" mass="60094">MSARTPRNTSGNTTGNTGTARNTNGRAGNATNTGNAGNARNNTTNTANTRTGSNAATAGAGAANTPLPQFMAEIEVYIKLKPSVEAALREKKRSNFSSLPLHWQQGTVKASQRRWVNEAVTKTIAGVLGEDYGWRCDPDISLRDDWLQIGSDAEARKWWGIELTTPLMSVLEQWQREINAVWDVLGKTFDFWTDNLCGFHVHIKPGPTRQSRYTLDQIVKTAKGTYFWEHALSRLVPQSRSWNEYALPNGTAFGGPEDMSVSNQGWTPLFSKIDRLAAVSESKLVDAIKGGETSRGWTAKLSTNFCPLYEKGTIEFRRQAGVASAMSTIRGILLAVTLHISALLYDFDRTSTRRDRRDSDELLKELAGCIKKLPETCHGTRFINIREEAFRKGAEPPNQVTYDRFAEACPPEALVLPAYVQPASTASTGTNTAPQTRQGTAPTAQGRGGGVAGVSGRGGVSSVRGGGPSSGRGGGAVSGRGGAATTSTPSRTTSARVLLRSPTSPRTSGGGGGGMTTMRLPERPAAVSSTSSRPVASSGNNNTTSNNTTTPAAGQRRRQQQG</sequence>
<keyword evidence="3" id="KW-1185">Reference proteome</keyword>
<dbReference type="Proteomes" id="UP001302676">
    <property type="component" value="Unassembled WGS sequence"/>
</dbReference>
<evidence type="ECO:0008006" key="4">
    <source>
        <dbReference type="Google" id="ProtNLM"/>
    </source>
</evidence>
<proteinExistence type="predicted"/>